<dbReference type="Proteomes" id="UP000006103">
    <property type="component" value="Plasmid PBr_lp28-4"/>
</dbReference>
<keyword evidence="2" id="KW-1185">Reference proteome</keyword>
<keyword evidence="1" id="KW-0614">Plasmid</keyword>
<dbReference type="EMBL" id="CP001304">
    <property type="protein sequence ID" value="ACL34611.1"/>
    <property type="molecule type" value="Genomic_DNA"/>
</dbReference>
<reference evidence="1 2" key="1">
    <citation type="journal article" date="2011" name="J. Bacteriol.">
        <title>Whole-genome sequences of two Borrelia afzelii and two Borrelia garinii Lyme disease agent isolates.</title>
        <authorList>
            <person name="Casjens S.R."/>
            <person name="Mongodin E.F."/>
            <person name="Qiu W.-G."/>
            <person name="Dunn J.J."/>
            <person name="Luft B.J."/>
            <person name="Fraser-Liggett C.M."/>
            <person name="Schutzer S.E."/>
        </authorList>
    </citation>
    <scope>NUCLEOTIDE SEQUENCE [LARGE SCALE GENOMIC DNA]</scope>
    <source>
        <strain evidence="1 2">PBr</strain>
    </source>
</reference>
<sequence length="63" mass="7401">MSQLLQSLLNGQYLSTLCKKNSYRSDLHDNYLINLYHPKLLIVFQTFLYYTSLIDSSLLLNLD</sequence>
<accession>B8F116</accession>
<dbReference type="AlphaFoldDB" id="B8F116"/>
<organism evidence="1 2">
    <name type="scientific">Borreliella garinii PBr</name>
    <dbReference type="NCBI Taxonomy" id="498743"/>
    <lineage>
        <taxon>Bacteria</taxon>
        <taxon>Pseudomonadati</taxon>
        <taxon>Spirochaetota</taxon>
        <taxon>Spirochaetia</taxon>
        <taxon>Spirochaetales</taxon>
        <taxon>Borreliaceae</taxon>
        <taxon>Borreliella</taxon>
    </lineage>
</organism>
<name>B8F116_BORGR</name>
<evidence type="ECO:0000313" key="1">
    <source>
        <dbReference type="EMBL" id="ACL34611.1"/>
    </source>
</evidence>
<protein>
    <submittedName>
        <fullName evidence="1">Uncharacterized protein</fullName>
    </submittedName>
</protein>
<geneLocation type="plasmid" evidence="1 2">
    <name>PBr_lp28-4</name>
</geneLocation>
<evidence type="ECO:0000313" key="2">
    <source>
        <dbReference type="Proteomes" id="UP000006103"/>
    </source>
</evidence>
<proteinExistence type="predicted"/>
<gene>
    <name evidence="1" type="ORF">BGAPBR_I0037</name>
</gene>